<proteinExistence type="predicted"/>
<reference evidence="5" key="1">
    <citation type="submission" date="2023-06" db="EMBL/GenBank/DDBJ databases">
        <title>WGS-Sequencing of Streptomyces ficellus isolate 21 collected from sand in Gara Djebilet Iron Mine in Algeria.</title>
        <authorList>
            <person name="Zegers G.P."/>
            <person name="Gomez A."/>
            <person name="Gueddou A."/>
            <person name="Zahara A.F."/>
            <person name="Worth M."/>
            <person name="Sevigny J.L."/>
            <person name="Tisa L."/>
        </authorList>
    </citation>
    <scope>NUCLEOTIDE SEQUENCE</scope>
    <source>
        <strain evidence="5">AS11</strain>
    </source>
</reference>
<feature type="compositionally biased region" description="Acidic residues" evidence="1">
    <location>
        <begin position="392"/>
        <end position="406"/>
    </location>
</feature>
<dbReference type="Proteomes" id="UP001174050">
    <property type="component" value="Unassembled WGS sequence"/>
</dbReference>
<evidence type="ECO:0000256" key="3">
    <source>
        <dbReference type="SAM" id="SignalP"/>
    </source>
</evidence>
<feature type="chain" id="PRO_5045251289" evidence="3">
    <location>
        <begin position="25"/>
        <end position="481"/>
    </location>
</feature>
<feature type="region of interest" description="Disordered" evidence="1">
    <location>
        <begin position="337"/>
        <end position="442"/>
    </location>
</feature>
<dbReference type="InterPro" id="IPR026588">
    <property type="entry name" value="Choice_anch_A"/>
</dbReference>
<organism evidence="5 6">
    <name type="scientific">Streptomyces ficellus</name>
    <dbReference type="NCBI Taxonomy" id="1977088"/>
    <lineage>
        <taxon>Bacteria</taxon>
        <taxon>Bacillati</taxon>
        <taxon>Actinomycetota</taxon>
        <taxon>Actinomycetes</taxon>
        <taxon>Kitasatosporales</taxon>
        <taxon>Streptomycetaceae</taxon>
        <taxon>Streptomyces</taxon>
    </lineage>
</organism>
<feature type="signal peptide" evidence="3">
    <location>
        <begin position="1"/>
        <end position="24"/>
    </location>
</feature>
<evidence type="ECO:0000259" key="4">
    <source>
        <dbReference type="Pfam" id="PF20597"/>
    </source>
</evidence>
<dbReference type="Pfam" id="PF20597">
    <property type="entry name" value="pAdhesive_15"/>
    <property type="match status" value="1"/>
</dbReference>
<dbReference type="EMBL" id="JAUEPL010000028">
    <property type="protein sequence ID" value="MDN3296080.1"/>
    <property type="molecule type" value="Genomic_DNA"/>
</dbReference>
<feature type="transmembrane region" description="Helical" evidence="2">
    <location>
        <begin position="451"/>
        <end position="469"/>
    </location>
</feature>
<keyword evidence="2" id="KW-1133">Transmembrane helix</keyword>
<protein>
    <submittedName>
        <fullName evidence="5">Choice-of-anchor A family protein</fullName>
    </submittedName>
</protein>
<dbReference type="RefSeq" id="WP_290113261.1">
    <property type="nucleotide sequence ID" value="NZ_JAUEPL010000028.1"/>
</dbReference>
<keyword evidence="2" id="KW-0472">Membrane</keyword>
<comment type="caution">
    <text evidence="5">The sequence shown here is derived from an EMBL/GenBank/DDBJ whole genome shotgun (WGS) entry which is preliminary data.</text>
</comment>
<evidence type="ECO:0000313" key="6">
    <source>
        <dbReference type="Proteomes" id="UP001174050"/>
    </source>
</evidence>
<name>A0ABT7Z9G1_9ACTN</name>
<evidence type="ECO:0000313" key="5">
    <source>
        <dbReference type="EMBL" id="MDN3296080.1"/>
    </source>
</evidence>
<accession>A0ABT7Z9G1</accession>
<keyword evidence="2" id="KW-0812">Transmembrane</keyword>
<gene>
    <name evidence="5" type="ORF">QWM81_18855</name>
</gene>
<sequence length="481" mass="48603">MSGMSVVCAVCAVGLGAAAPSVRAGTPPGPSPVTRPVAAVTGNPMAGNNGFGVVTQRDALLGGTSTEGSVAVGGALRFGAGHTVAPRATGGFTARGDTRPTALLVGGRVDFAGSATNGVLRVLDRGYVKVGDLTGSAAQATGMNGTAVNTRLVAAGAGYHATPRIELTTPQPPSSVGPARGLMDFDALFATHRHRADALARCQGNVAHAGITPDSTVRIRLADGRTNVLRLTGAQLDHIRTLTFDNRPTATRPLVVVVDTTAEGGGFTWRTPAMAGVTSQDAPYILWNFADATDLTLTAGDTLRGAVYAPRAKLTDVSPSDIEGDVVVHALAAGRPAGSSGRIRHVPFAAQPSCGPQPASGPERAADPEPDAELEPAADPESEAAGAQGDPDPAEAEPEPAADPESEAAGAEGEPESDPDSEATNVVADDRPPAAPSLVGEMADTGSRAQMWLMGGAAALLVATGAVLTRASRRSRRRPGE</sequence>
<evidence type="ECO:0000256" key="2">
    <source>
        <dbReference type="SAM" id="Phobius"/>
    </source>
</evidence>
<keyword evidence="3" id="KW-0732">Signal</keyword>
<keyword evidence="6" id="KW-1185">Reference proteome</keyword>
<feature type="domain" description="Choice-of-anchor A" evidence="4">
    <location>
        <begin position="45"/>
        <end position="332"/>
    </location>
</feature>
<dbReference type="NCBIfam" id="TIGR04215">
    <property type="entry name" value="choice_anch_A"/>
    <property type="match status" value="1"/>
</dbReference>
<feature type="compositionally biased region" description="Acidic residues" evidence="1">
    <location>
        <begin position="368"/>
        <end position="382"/>
    </location>
</feature>
<evidence type="ECO:0000256" key="1">
    <source>
        <dbReference type="SAM" id="MobiDB-lite"/>
    </source>
</evidence>